<dbReference type="AlphaFoldDB" id="Q4SG87"/>
<gene>
    <name evidence="1" type="ORF">GSTENG00018763001</name>
</gene>
<reference evidence="1" key="2">
    <citation type="submission" date="2004-02" db="EMBL/GenBank/DDBJ databases">
        <authorList>
            <consortium name="Genoscope"/>
            <consortium name="Whitehead Institute Centre for Genome Research"/>
        </authorList>
    </citation>
    <scope>NUCLEOTIDE SEQUENCE</scope>
</reference>
<name>Q4SG87_TETNG</name>
<comment type="caution">
    <text evidence="1">The sequence shown here is derived from an EMBL/GenBank/DDBJ whole genome shotgun (WGS) entry which is preliminary data.</text>
</comment>
<dbReference type="KEGG" id="tng:GSTEN00018763G001"/>
<organism evidence="1">
    <name type="scientific">Tetraodon nigroviridis</name>
    <name type="common">Spotted green pufferfish</name>
    <name type="synonym">Chelonodon nigroviridis</name>
    <dbReference type="NCBI Taxonomy" id="99883"/>
    <lineage>
        <taxon>Eukaryota</taxon>
        <taxon>Metazoa</taxon>
        <taxon>Chordata</taxon>
        <taxon>Craniata</taxon>
        <taxon>Vertebrata</taxon>
        <taxon>Euteleostomi</taxon>
        <taxon>Actinopterygii</taxon>
        <taxon>Neopterygii</taxon>
        <taxon>Teleostei</taxon>
        <taxon>Neoteleostei</taxon>
        <taxon>Acanthomorphata</taxon>
        <taxon>Eupercaria</taxon>
        <taxon>Tetraodontiformes</taxon>
        <taxon>Tetradontoidea</taxon>
        <taxon>Tetraodontidae</taxon>
        <taxon>Tetraodon</taxon>
    </lineage>
</organism>
<dbReference type="EMBL" id="CAAE01014597">
    <property type="protein sequence ID" value="CAG00345.1"/>
    <property type="molecule type" value="Genomic_DNA"/>
</dbReference>
<accession>Q4SG87</accession>
<sequence length="83" mass="9131">MDGAVGIYPCKSLKRRVWKGYLGVCLALCLVLRTEATSPLKSCEKSCFSGTCTNGTCECEYGWGRRPVPTLPRKIQVSRGVFP</sequence>
<protein>
    <submittedName>
        <fullName evidence="1">(spotted green pufferfish) hypothetical protein</fullName>
    </submittedName>
</protein>
<proteinExistence type="predicted"/>
<reference evidence="1" key="1">
    <citation type="journal article" date="2004" name="Nature">
        <title>Genome duplication in the teleost fish Tetraodon nigroviridis reveals the early vertebrate proto-karyotype.</title>
        <authorList>
            <person name="Jaillon O."/>
            <person name="Aury J.-M."/>
            <person name="Brunet F."/>
            <person name="Petit J.-L."/>
            <person name="Stange-Thomann N."/>
            <person name="Mauceli E."/>
            <person name="Bouneau L."/>
            <person name="Fischer C."/>
            <person name="Ozouf-Costaz C."/>
            <person name="Bernot A."/>
            <person name="Nicaud S."/>
            <person name="Jaffe D."/>
            <person name="Fisher S."/>
            <person name="Lutfalla G."/>
            <person name="Dossat C."/>
            <person name="Segurens B."/>
            <person name="Dasilva C."/>
            <person name="Salanoubat M."/>
            <person name="Levy M."/>
            <person name="Boudet N."/>
            <person name="Castellano S."/>
            <person name="Anthouard V."/>
            <person name="Jubin C."/>
            <person name="Castelli V."/>
            <person name="Katinka M."/>
            <person name="Vacherie B."/>
            <person name="Biemont C."/>
            <person name="Skalli Z."/>
            <person name="Cattolico L."/>
            <person name="Poulain J."/>
            <person name="De Berardinis V."/>
            <person name="Cruaud C."/>
            <person name="Duprat S."/>
            <person name="Brottier P."/>
            <person name="Coutanceau J.-P."/>
            <person name="Gouzy J."/>
            <person name="Parra G."/>
            <person name="Lardier G."/>
            <person name="Chapple C."/>
            <person name="McKernan K.J."/>
            <person name="McEwan P."/>
            <person name="Bosak S."/>
            <person name="Kellis M."/>
            <person name="Volff J.-N."/>
            <person name="Guigo R."/>
            <person name="Zody M.C."/>
            <person name="Mesirov J."/>
            <person name="Lindblad-Toh K."/>
            <person name="Birren B."/>
            <person name="Nusbaum C."/>
            <person name="Kahn D."/>
            <person name="Robinson-Rechavi M."/>
            <person name="Laudet V."/>
            <person name="Schachter V."/>
            <person name="Quetier F."/>
            <person name="Saurin W."/>
            <person name="Scarpelli C."/>
            <person name="Wincker P."/>
            <person name="Lander E.S."/>
            <person name="Weissenbach J."/>
            <person name="Roest Crollius H."/>
        </authorList>
    </citation>
    <scope>NUCLEOTIDE SEQUENCE [LARGE SCALE GENOMIC DNA]</scope>
</reference>
<evidence type="ECO:0000313" key="1">
    <source>
        <dbReference type="EMBL" id="CAG00345.1"/>
    </source>
</evidence>